<dbReference type="CDD" id="cd00610">
    <property type="entry name" value="OAT_like"/>
    <property type="match status" value="1"/>
</dbReference>
<proteinExistence type="inferred from homology"/>
<evidence type="ECO:0000256" key="2">
    <source>
        <dbReference type="ARBA" id="ARBA00008954"/>
    </source>
</evidence>
<dbReference type="Pfam" id="PF00202">
    <property type="entry name" value="Aminotran_3"/>
    <property type="match status" value="1"/>
</dbReference>
<dbReference type="SUPFAM" id="SSF53383">
    <property type="entry name" value="PLP-dependent transferases"/>
    <property type="match status" value="1"/>
</dbReference>
<dbReference type="InterPro" id="IPR015424">
    <property type="entry name" value="PyrdxlP-dep_Trfase"/>
</dbReference>
<reference evidence="5 6" key="1">
    <citation type="submission" date="2015-06" db="EMBL/GenBank/DDBJ databases">
        <title>New insights into the roles of widespread benthic archaea in carbon and nitrogen cycling.</title>
        <authorList>
            <person name="Lazar C.S."/>
            <person name="Baker B.J."/>
            <person name="Seitz K.W."/>
            <person name="Hyde A.S."/>
            <person name="Dick G.J."/>
            <person name="Hinrichs K.-U."/>
            <person name="Teske A.P."/>
        </authorList>
    </citation>
    <scope>NUCLEOTIDE SEQUENCE [LARGE SCALE GENOMIC DNA]</scope>
    <source>
        <strain evidence="5">DG-45</strain>
    </source>
</reference>
<name>A0A0M0BS76_9ARCH</name>
<evidence type="ECO:0000313" key="6">
    <source>
        <dbReference type="Proteomes" id="UP000037210"/>
    </source>
</evidence>
<organism evidence="5 6">
    <name type="scientific">miscellaneous Crenarchaeota group-15 archaeon DG-45</name>
    <dbReference type="NCBI Taxonomy" id="1685127"/>
    <lineage>
        <taxon>Archaea</taxon>
        <taxon>Candidatus Bathyarchaeota</taxon>
        <taxon>MCG-15</taxon>
    </lineage>
</organism>
<dbReference type="InterPro" id="IPR005814">
    <property type="entry name" value="Aminotrans_3"/>
</dbReference>
<dbReference type="GO" id="GO:0008483">
    <property type="term" value="F:transaminase activity"/>
    <property type="evidence" value="ECO:0007669"/>
    <property type="project" value="UniProtKB-KW"/>
</dbReference>
<dbReference type="AlphaFoldDB" id="A0A0M0BS76"/>
<gene>
    <name evidence="5" type="ORF">AC482_01365</name>
</gene>
<evidence type="ECO:0000256" key="3">
    <source>
        <dbReference type="ARBA" id="ARBA00022898"/>
    </source>
</evidence>
<dbReference type="Proteomes" id="UP000037210">
    <property type="component" value="Unassembled WGS sequence"/>
</dbReference>
<evidence type="ECO:0000256" key="4">
    <source>
        <dbReference type="RuleBase" id="RU003560"/>
    </source>
</evidence>
<dbReference type="InterPro" id="IPR015422">
    <property type="entry name" value="PyrdxlP-dep_Trfase_small"/>
</dbReference>
<dbReference type="GO" id="GO:0030170">
    <property type="term" value="F:pyridoxal phosphate binding"/>
    <property type="evidence" value="ECO:0007669"/>
    <property type="project" value="InterPro"/>
</dbReference>
<keyword evidence="5" id="KW-0032">Aminotransferase</keyword>
<dbReference type="EMBL" id="LFWZ01000009">
    <property type="protein sequence ID" value="KON31230.1"/>
    <property type="molecule type" value="Genomic_DNA"/>
</dbReference>
<accession>A0A0M0BS76</accession>
<comment type="cofactor">
    <cofactor evidence="1">
        <name>pyridoxal 5'-phosphate</name>
        <dbReference type="ChEBI" id="CHEBI:597326"/>
    </cofactor>
</comment>
<protein>
    <submittedName>
        <fullName evidence="5">Aminotransferase</fullName>
    </submittedName>
</protein>
<keyword evidence="3 4" id="KW-0663">Pyridoxal phosphate</keyword>
<comment type="caution">
    <text evidence="5">The sequence shown here is derived from an EMBL/GenBank/DDBJ whole genome shotgun (WGS) entry which is preliminary data.</text>
</comment>
<dbReference type="PROSITE" id="PS00600">
    <property type="entry name" value="AA_TRANSFER_CLASS_3"/>
    <property type="match status" value="1"/>
</dbReference>
<dbReference type="PATRIC" id="fig|1685127.3.peg.303"/>
<dbReference type="Gene3D" id="3.90.1150.10">
    <property type="entry name" value="Aspartate Aminotransferase, domain 1"/>
    <property type="match status" value="1"/>
</dbReference>
<dbReference type="Gene3D" id="3.40.640.10">
    <property type="entry name" value="Type I PLP-dependent aspartate aminotransferase-like (Major domain)"/>
    <property type="match status" value="1"/>
</dbReference>
<sequence length="439" mass="48544">MSDNYLDTVHKHLFGSWRTQRSWNPKLITDAEGVYFTDADGKRYLDFSSMLVCSNLGHANERVRKAMAEQAAKLCYVHPGVITEPAVRLAEKLAEVTPGDLTKVFFSTGGAEANEAAIKIARFYTGAPKFLARNRSYHGATSGAITLTGDPRRHYVPEMPGVVHAPDCYCYRCPFGLEYPGCGITCAEYIREIIEMEGAGRIAGVFVEPIVGSNGILVPPDEYMPKLRKICDDTGVLLVADEVMTGFGRTGEWFCVNHWGVVPDIMSMAKGLTGANLPLGATIVRKPIADFFEDNLFCHGHTYANHTLCCAAGVAAVEEYRRLGLIGHAKKMGRVLGKRLMELEDDHVSVGEVRGKGLFWGIEPVRNRETKEPFATRRQRFEPTVVSRMGSETFTRGVYVMNVLNTMIVSPPLIVTEEQIDEGVRVIDEVLKIADAECK</sequence>
<comment type="similarity">
    <text evidence="2 4">Belongs to the class-III pyridoxal-phosphate-dependent aminotransferase family.</text>
</comment>
<dbReference type="FunFam" id="3.40.640.10:FF:000004">
    <property type="entry name" value="Acetylornithine aminotransferase"/>
    <property type="match status" value="1"/>
</dbReference>
<dbReference type="GO" id="GO:0005829">
    <property type="term" value="C:cytosol"/>
    <property type="evidence" value="ECO:0007669"/>
    <property type="project" value="TreeGrafter"/>
</dbReference>
<evidence type="ECO:0000256" key="1">
    <source>
        <dbReference type="ARBA" id="ARBA00001933"/>
    </source>
</evidence>
<dbReference type="InterPro" id="IPR049704">
    <property type="entry name" value="Aminotrans_3_PPA_site"/>
</dbReference>
<keyword evidence="5" id="KW-0808">Transferase</keyword>
<dbReference type="InterPro" id="IPR015421">
    <property type="entry name" value="PyrdxlP-dep_Trfase_major"/>
</dbReference>
<dbReference type="PANTHER" id="PTHR43094:SF1">
    <property type="entry name" value="AMINOTRANSFERASE CLASS-III"/>
    <property type="match status" value="1"/>
</dbReference>
<evidence type="ECO:0000313" key="5">
    <source>
        <dbReference type="EMBL" id="KON31230.1"/>
    </source>
</evidence>
<dbReference type="PANTHER" id="PTHR43094">
    <property type="entry name" value="AMINOTRANSFERASE"/>
    <property type="match status" value="1"/>
</dbReference>